<protein>
    <recommendedName>
        <fullName evidence="1">ParB/Spo0J HTH domain-containing protein</fullName>
    </recommendedName>
</protein>
<dbReference type="PANTHER" id="PTHR33375:SF1">
    <property type="entry name" value="CHROMOSOME-PARTITIONING PROTEIN PARB-RELATED"/>
    <property type="match status" value="1"/>
</dbReference>
<dbReference type="GO" id="GO:0007059">
    <property type="term" value="P:chromosome segregation"/>
    <property type="evidence" value="ECO:0007669"/>
    <property type="project" value="TreeGrafter"/>
</dbReference>
<dbReference type="InterPro" id="IPR050336">
    <property type="entry name" value="Chromosome_partition/occlusion"/>
</dbReference>
<organism evidence="2 3">
    <name type="scientific">Candidatus Roizmanbacteria bacterium CG_4_10_14_0_2_um_filter_36_9</name>
    <dbReference type="NCBI Taxonomy" id="1974823"/>
    <lineage>
        <taxon>Bacteria</taxon>
        <taxon>Candidatus Roizmaniibacteriota</taxon>
    </lineage>
</organism>
<feature type="domain" description="ParB/Spo0J HTH" evidence="1">
    <location>
        <begin position="20"/>
        <end position="115"/>
    </location>
</feature>
<dbReference type="SUPFAM" id="SSF109709">
    <property type="entry name" value="KorB DNA-binding domain-like"/>
    <property type="match status" value="1"/>
</dbReference>
<gene>
    <name evidence="2" type="ORF">COY14_04810</name>
</gene>
<comment type="caution">
    <text evidence="2">The sequence shown here is derived from an EMBL/GenBank/DDBJ whole genome shotgun (WGS) entry which is preliminary data.</text>
</comment>
<proteinExistence type="predicted"/>
<dbReference type="EMBL" id="PFOD01000083">
    <property type="protein sequence ID" value="PIZ64385.1"/>
    <property type="molecule type" value="Genomic_DNA"/>
</dbReference>
<accession>A0A2M7U2P1</accession>
<dbReference type="InterPro" id="IPR041468">
    <property type="entry name" value="HTH_ParB/Spo0J"/>
</dbReference>
<reference evidence="3" key="1">
    <citation type="submission" date="2017-09" db="EMBL/GenBank/DDBJ databases">
        <title>Depth-based differentiation of microbial function through sediment-hosted aquifers and enrichment of novel symbionts in the deep terrestrial subsurface.</title>
        <authorList>
            <person name="Probst A.J."/>
            <person name="Ladd B."/>
            <person name="Jarett J.K."/>
            <person name="Geller-Mcgrath D.E."/>
            <person name="Sieber C.M.K."/>
            <person name="Emerson J.B."/>
            <person name="Anantharaman K."/>
            <person name="Thomas B.C."/>
            <person name="Malmstrom R."/>
            <person name="Stieglmeier M."/>
            <person name="Klingl A."/>
            <person name="Woyke T."/>
            <person name="Ryan C.M."/>
            <person name="Banfield J.F."/>
        </authorList>
    </citation>
    <scope>NUCLEOTIDE SEQUENCE [LARGE SCALE GENOMIC DNA]</scope>
</reference>
<name>A0A2M7U2P1_9BACT</name>
<evidence type="ECO:0000313" key="2">
    <source>
        <dbReference type="EMBL" id="PIZ64385.1"/>
    </source>
</evidence>
<dbReference type="PANTHER" id="PTHR33375">
    <property type="entry name" value="CHROMOSOME-PARTITIONING PROTEIN PARB-RELATED"/>
    <property type="match status" value="1"/>
</dbReference>
<dbReference type="Proteomes" id="UP000230027">
    <property type="component" value="Unassembled WGS sequence"/>
</dbReference>
<dbReference type="Gene3D" id="1.10.10.2830">
    <property type="match status" value="1"/>
</dbReference>
<sequence length="161" mass="18579">METLSTKELLSRLKLEDDIIRKARLIELLYRDKALSFKEISANIGRHPSYVSHIIRLLKIPQLVVDGYYSGSVSATHLLIISRLQSEQQIIEAYEEILKKDLTAGQAETLIRQLKFDVNSDNHLTSPKQLNLKAKKLQNQLEGRVRILQSRVRAKIIIEHR</sequence>
<feature type="non-terminal residue" evidence="2">
    <location>
        <position position="161"/>
    </location>
</feature>
<dbReference type="GO" id="GO:0005694">
    <property type="term" value="C:chromosome"/>
    <property type="evidence" value="ECO:0007669"/>
    <property type="project" value="TreeGrafter"/>
</dbReference>
<dbReference type="Pfam" id="PF17762">
    <property type="entry name" value="HTH_ParB"/>
    <property type="match status" value="1"/>
</dbReference>
<dbReference type="AlphaFoldDB" id="A0A2M7U2P1"/>
<evidence type="ECO:0000313" key="3">
    <source>
        <dbReference type="Proteomes" id="UP000230027"/>
    </source>
</evidence>
<evidence type="ECO:0000259" key="1">
    <source>
        <dbReference type="Pfam" id="PF17762"/>
    </source>
</evidence>